<comment type="caution">
    <text evidence="1">The sequence shown here is derived from an EMBL/GenBank/DDBJ whole genome shotgun (WGS) entry which is preliminary data.</text>
</comment>
<evidence type="ECO:0000313" key="2">
    <source>
        <dbReference type="Proteomes" id="UP000779507"/>
    </source>
</evidence>
<dbReference type="SUPFAM" id="SSF47413">
    <property type="entry name" value="lambda repressor-like DNA-binding domains"/>
    <property type="match status" value="1"/>
</dbReference>
<proteinExistence type="predicted"/>
<sequence length="97" mass="10830">MLALMKLIPQAPIEAHTLDDIIKASKSTYYKLADAWGIDYRTAIRRAENPDTLTIGELRRLAELLGLDPADVFAVVQQQLKDVPPPMNRKKKGSANE</sequence>
<reference evidence="1 2" key="1">
    <citation type="submission" date="2020-05" db="EMBL/GenBank/DDBJ databases">
        <title>Genomic Encyclopedia of Type Strains, Phase IV (KMG-V): Genome sequencing to study the core and pangenomes of soil and plant-associated prokaryotes.</title>
        <authorList>
            <person name="Whitman W."/>
        </authorList>
    </citation>
    <scope>NUCLEOTIDE SEQUENCE [LARGE SCALE GENOMIC DNA]</scope>
    <source>
        <strain evidence="1 2">9A</strain>
    </source>
</reference>
<dbReference type="EMBL" id="JABSNP010000026">
    <property type="protein sequence ID" value="NRT21135.1"/>
    <property type="molecule type" value="Genomic_DNA"/>
</dbReference>
<protein>
    <recommendedName>
        <fullName evidence="3">XRE family transcriptional regulator</fullName>
    </recommendedName>
</protein>
<evidence type="ECO:0008006" key="3">
    <source>
        <dbReference type="Google" id="ProtNLM"/>
    </source>
</evidence>
<keyword evidence="2" id="KW-1185">Reference proteome</keyword>
<name>A0ABX2FVC0_9BACT</name>
<accession>A0ABX2FVC0</accession>
<dbReference type="RefSeq" id="WP_173811895.1">
    <property type="nucleotide sequence ID" value="NZ_JABSNP010000026.1"/>
</dbReference>
<evidence type="ECO:0000313" key="1">
    <source>
        <dbReference type="EMBL" id="NRT21135.1"/>
    </source>
</evidence>
<gene>
    <name evidence="1" type="ORF">HNP98_003980</name>
</gene>
<organism evidence="1 2">
    <name type="scientific">Hymenobacter caeli</name>
    <dbReference type="NCBI Taxonomy" id="2735894"/>
    <lineage>
        <taxon>Bacteria</taxon>
        <taxon>Pseudomonadati</taxon>
        <taxon>Bacteroidota</taxon>
        <taxon>Cytophagia</taxon>
        <taxon>Cytophagales</taxon>
        <taxon>Hymenobacteraceae</taxon>
        <taxon>Hymenobacter</taxon>
    </lineage>
</organism>
<dbReference type="InterPro" id="IPR010982">
    <property type="entry name" value="Lambda_DNA-bd_dom_sf"/>
</dbReference>
<dbReference type="Proteomes" id="UP000779507">
    <property type="component" value="Unassembled WGS sequence"/>
</dbReference>